<protein>
    <submittedName>
        <fullName evidence="3">Uncharacterized protein</fullName>
    </submittedName>
</protein>
<dbReference type="EMBL" id="CP023699">
    <property type="protein sequence ID" value="QEU97415.1"/>
    <property type="molecule type" value="Genomic_DNA"/>
</dbReference>
<proteinExistence type="predicted"/>
<accession>A0A5J6GTX9</accession>
<feature type="transmembrane region" description="Helical" evidence="2">
    <location>
        <begin position="193"/>
        <end position="212"/>
    </location>
</feature>
<keyword evidence="2" id="KW-0472">Membrane</keyword>
<sequence length="439" mass="47128">MADAPVPPEPALRPRAQPGPGVELSRRARLFVDGGDLVLRTRSGTRRLPVGGEGISRAVFVDVGGPDAERMGPPLPGTWGELQLQDSKGLLIGRVRLDDWLPEADQLPQRYVHGEQLLSRTGVAGLLAAAGIPLHTVRDADDPLVDRRTRQRVVSLAPGGVFPAWYWLTRGGAAAVWGATFTALLFSDAAAPWLVLVSAGAALTAPAARLALRAWTRLRLRRHTAPAASARITPRPTSGTRATVRFCRDTELRVERHDLVLKDISGQEHRLARRGPHAVTALVLVRVRSGEPVGVELRGPDGQIRVVLPWRQWFGGDGGRDGWAALRGALALPVTERRVTGQAAWPKGPALGLRLLPTSGRAARAVSRFPRTLVGVSSTAVMAVGSCFSVVHGVRLMDTHPAAAWTAVLMGVLATLLQAIPYVIHQQRGRFLLDRPACG</sequence>
<dbReference type="AlphaFoldDB" id="A0A5J6GTX9"/>
<gene>
    <name evidence="3" type="ORF">CP970_18095</name>
</gene>
<feature type="transmembrane region" description="Helical" evidence="2">
    <location>
        <begin position="403"/>
        <end position="424"/>
    </location>
</feature>
<keyword evidence="2" id="KW-1133">Transmembrane helix</keyword>
<organism evidence="3 4">
    <name type="scientific">Streptomyces kanamyceticus</name>
    <dbReference type="NCBI Taxonomy" id="1967"/>
    <lineage>
        <taxon>Bacteria</taxon>
        <taxon>Bacillati</taxon>
        <taxon>Actinomycetota</taxon>
        <taxon>Actinomycetes</taxon>
        <taxon>Kitasatosporales</taxon>
        <taxon>Streptomycetaceae</taxon>
        <taxon>Streptomyces</taxon>
    </lineage>
</organism>
<keyword evidence="4" id="KW-1185">Reference proteome</keyword>
<evidence type="ECO:0000313" key="4">
    <source>
        <dbReference type="Proteomes" id="UP000325529"/>
    </source>
</evidence>
<feature type="compositionally biased region" description="Pro residues" evidence="1">
    <location>
        <begin position="1"/>
        <end position="11"/>
    </location>
</feature>
<dbReference type="Proteomes" id="UP000325529">
    <property type="component" value="Chromosome"/>
</dbReference>
<name>A0A5J6GTX9_STRKN</name>
<evidence type="ECO:0000256" key="1">
    <source>
        <dbReference type="SAM" id="MobiDB-lite"/>
    </source>
</evidence>
<feature type="region of interest" description="Disordered" evidence="1">
    <location>
        <begin position="1"/>
        <end position="24"/>
    </location>
</feature>
<evidence type="ECO:0000256" key="2">
    <source>
        <dbReference type="SAM" id="Phobius"/>
    </source>
</evidence>
<dbReference type="KEGG" id="ska:CP970_18095"/>
<feature type="transmembrane region" description="Helical" evidence="2">
    <location>
        <begin position="373"/>
        <end position="391"/>
    </location>
</feature>
<reference evidence="3 4" key="1">
    <citation type="submission" date="2017-09" db="EMBL/GenBank/DDBJ databases">
        <authorList>
            <person name="Lee N."/>
            <person name="Cho B.-K."/>
        </authorList>
    </citation>
    <scope>NUCLEOTIDE SEQUENCE [LARGE SCALE GENOMIC DNA]</scope>
    <source>
        <strain evidence="3 4">ATCC 12853</strain>
    </source>
</reference>
<evidence type="ECO:0000313" key="3">
    <source>
        <dbReference type="EMBL" id="QEU97415.1"/>
    </source>
</evidence>
<keyword evidence="2" id="KW-0812">Transmembrane</keyword>